<dbReference type="AlphaFoldDB" id="A0A8J6DD69"/>
<dbReference type="Gene3D" id="2.40.330.10">
    <property type="entry name" value="DNA-binding pseudobarrel domain"/>
    <property type="match status" value="4"/>
</dbReference>
<dbReference type="PANTHER" id="PTHR31920">
    <property type="entry name" value="B3 DOMAIN-CONTAINING"/>
    <property type="match status" value="1"/>
</dbReference>
<evidence type="ECO:0000256" key="4">
    <source>
        <dbReference type="ARBA" id="ARBA00023163"/>
    </source>
</evidence>
<evidence type="ECO:0000259" key="7">
    <source>
        <dbReference type="PROSITE" id="PS50863"/>
    </source>
</evidence>
<keyword evidence="5" id="KW-0539">Nucleus</keyword>
<dbReference type="CDD" id="cd10017">
    <property type="entry name" value="B3_DNA"/>
    <property type="match status" value="4"/>
</dbReference>
<dbReference type="SMART" id="SM01019">
    <property type="entry name" value="B3"/>
    <property type="match status" value="4"/>
</dbReference>
<comment type="subcellular location">
    <subcellularLocation>
        <location evidence="1">Nucleus</location>
    </subcellularLocation>
</comment>
<organism evidence="8 9">
    <name type="scientific">Gossypium anomalum</name>
    <dbReference type="NCBI Taxonomy" id="47600"/>
    <lineage>
        <taxon>Eukaryota</taxon>
        <taxon>Viridiplantae</taxon>
        <taxon>Streptophyta</taxon>
        <taxon>Embryophyta</taxon>
        <taxon>Tracheophyta</taxon>
        <taxon>Spermatophyta</taxon>
        <taxon>Magnoliopsida</taxon>
        <taxon>eudicotyledons</taxon>
        <taxon>Gunneridae</taxon>
        <taxon>Pentapetalae</taxon>
        <taxon>rosids</taxon>
        <taxon>malvids</taxon>
        <taxon>Malvales</taxon>
        <taxon>Malvaceae</taxon>
        <taxon>Malvoideae</taxon>
        <taxon>Gossypium</taxon>
    </lineage>
</organism>
<evidence type="ECO:0000256" key="2">
    <source>
        <dbReference type="ARBA" id="ARBA00023015"/>
    </source>
</evidence>
<feature type="domain" description="TF-B3" evidence="7">
    <location>
        <begin position="655"/>
        <end position="750"/>
    </location>
</feature>
<name>A0A8J6DD69_9ROSI</name>
<dbReference type="InterPro" id="IPR050655">
    <property type="entry name" value="Plant_B3_domain"/>
</dbReference>
<evidence type="ECO:0000256" key="6">
    <source>
        <dbReference type="SAM" id="MobiDB-lite"/>
    </source>
</evidence>
<gene>
    <name evidence="8" type="ORF">CXB51_004304</name>
</gene>
<dbReference type="InterPro" id="IPR003340">
    <property type="entry name" value="B3_DNA-bd"/>
</dbReference>
<dbReference type="Pfam" id="PF02362">
    <property type="entry name" value="B3"/>
    <property type="match status" value="4"/>
</dbReference>
<feature type="domain" description="TF-B3" evidence="7">
    <location>
        <begin position="404"/>
        <end position="497"/>
    </location>
</feature>
<keyword evidence="2" id="KW-0805">Transcription regulation</keyword>
<evidence type="ECO:0000256" key="3">
    <source>
        <dbReference type="ARBA" id="ARBA00023125"/>
    </source>
</evidence>
<proteinExistence type="predicted"/>
<sequence length="752" mass="87135">MPRPFFHKLILSTTLQHKKLEILCPETSRIPDSFVKKFGDELSVAAAVTVPDGHVWRVGIRKADNKVWFYEGWQEFVERYYIRVGYLLVFRYEGNSCFSVSIFSLYNSEINYQTNAFVSTQYYHRNPYPFEELEDDECISPALQNLFSESKVNNCMNWSGEINFRALKGMNSQSFRGAVLPKPNKPGRKKQKFDHAEPDSSVGREYDVYTNFRLYESASARKRTVTTEERERAINAAKSFEPMNPFCRVVLRPSYLYRGCIMYLPSCFAEKYLSGVSGFIKLQLPDGRQWPIRCRYRGGKAKFSQGWYEFTLENNLGEGDVCIFELLRSREFVLKVTVFRVRESAPVSMKCRPELNRLTYTEHILPDYVKPIRNFHIGEHDDQRKTTMSQPVGPSLPLNNSSCIFYKLIVASILQDKKLRIPNKFVKKFGDELSSVATLTVPGGRQWLVELREDNKRIWLDNGWNSFVEYYSICIGYFVVFKYEGNSNFGVHVYNLKSSEINYLSNNSREPGDFAEITGSSSYFLVNKDVDESLDHEKKKYKISTCLHQENELHDLRATFQSTQDKGIQFNGVELTSIGDEGGPCFSNETLRYTIKQEVEPIMDEPEPFRKFKVKEELPTLNSPSVLRRRRDVTVEEKQGAFHAASMFKPDNPFCRIILRPSYVYKGVLLHLPRCFARRYLNGVDGVITLQIPEGKKWPVQCVYCNDNLKFSKGWAEFVLDNNLDEGDVCIFELINTKEIVLKVTIFRALQD</sequence>
<comment type="caution">
    <text evidence="8">The sequence shown here is derived from an EMBL/GenBank/DDBJ whole genome shotgun (WGS) entry which is preliminary data.</text>
</comment>
<evidence type="ECO:0000256" key="5">
    <source>
        <dbReference type="ARBA" id="ARBA00023242"/>
    </source>
</evidence>
<dbReference type="OrthoDB" id="623918at2759"/>
<dbReference type="PANTHER" id="PTHR31920:SF37">
    <property type="entry name" value="B3 DOMAIN-CONTAINING TRANSCRIPTION FACTOR VRN1"/>
    <property type="match status" value="1"/>
</dbReference>
<dbReference type="GO" id="GO:0003677">
    <property type="term" value="F:DNA binding"/>
    <property type="evidence" value="ECO:0007669"/>
    <property type="project" value="UniProtKB-KW"/>
</dbReference>
<dbReference type="Proteomes" id="UP000701853">
    <property type="component" value="Chromosome 2"/>
</dbReference>
<accession>A0A8J6DD69</accession>
<keyword evidence="3" id="KW-0238">DNA-binding</keyword>
<dbReference type="SUPFAM" id="SSF101936">
    <property type="entry name" value="DNA-binding pseudobarrel domain"/>
    <property type="match status" value="4"/>
</dbReference>
<dbReference type="GO" id="GO:0005634">
    <property type="term" value="C:nucleus"/>
    <property type="evidence" value="ECO:0007669"/>
    <property type="project" value="UniProtKB-SubCell"/>
</dbReference>
<evidence type="ECO:0000313" key="9">
    <source>
        <dbReference type="Proteomes" id="UP000701853"/>
    </source>
</evidence>
<feature type="region of interest" description="Disordered" evidence="6">
    <location>
        <begin position="179"/>
        <end position="201"/>
    </location>
</feature>
<keyword evidence="9" id="KW-1185">Reference proteome</keyword>
<dbReference type="EMBL" id="JAHUZN010000002">
    <property type="protein sequence ID" value="KAG8500333.1"/>
    <property type="molecule type" value="Genomic_DNA"/>
</dbReference>
<evidence type="ECO:0000313" key="8">
    <source>
        <dbReference type="EMBL" id="KAG8500333.1"/>
    </source>
</evidence>
<dbReference type="InterPro" id="IPR015300">
    <property type="entry name" value="DNA-bd_pseudobarrel_sf"/>
</dbReference>
<evidence type="ECO:0000256" key="1">
    <source>
        <dbReference type="ARBA" id="ARBA00004123"/>
    </source>
</evidence>
<protein>
    <recommendedName>
        <fullName evidence="7">TF-B3 domain-containing protein</fullName>
    </recommendedName>
</protein>
<keyword evidence="4" id="KW-0804">Transcription</keyword>
<feature type="domain" description="TF-B3" evidence="7">
    <location>
        <begin position="247"/>
        <end position="342"/>
    </location>
</feature>
<reference evidence="8 9" key="1">
    <citation type="journal article" date="2021" name="bioRxiv">
        <title>The Gossypium anomalum genome as a resource for cotton improvement and evolutionary analysis of hybrid incompatibility.</title>
        <authorList>
            <person name="Grover C.E."/>
            <person name="Yuan D."/>
            <person name="Arick M.A."/>
            <person name="Miller E.R."/>
            <person name="Hu G."/>
            <person name="Peterson D.G."/>
            <person name="Wendel J.F."/>
            <person name="Udall J.A."/>
        </authorList>
    </citation>
    <scope>NUCLEOTIDE SEQUENCE [LARGE SCALE GENOMIC DNA]</scope>
    <source>
        <strain evidence="8">JFW-Udall</strain>
        <tissue evidence="8">Leaf</tissue>
    </source>
</reference>
<dbReference type="PROSITE" id="PS50863">
    <property type="entry name" value="B3"/>
    <property type="match status" value="4"/>
</dbReference>
<feature type="domain" description="TF-B3" evidence="7">
    <location>
        <begin position="30"/>
        <end position="106"/>
    </location>
</feature>